<gene>
    <name evidence="6" type="ORF">SAMN04488508_11630</name>
</gene>
<dbReference type="Gene3D" id="3.40.50.1100">
    <property type="match status" value="2"/>
</dbReference>
<sequence length="480" mass="53360">MNYDELDHLHRIFASKIPFIWESKISSVEYAENILGTIGNTPLVKMNALVEDVDALVLAKYETFNPGNSVKDRMALKMIEDAEADGRLQPGGTIIEGTSGNTGMGLALAAIVKGYKLICVMADKQSKEKMDILRAVGAKVMVCPTNVEPDDPRSYYSVSKRLAEETPNSWYVNQYDNPSNAQAHYESTGPEIWKQTEGKVTHFIVGVGTGGTISGVGKYLKEQNPDIKIWGVDTYGSVFKKYHETGIFDENEIYSYITEGIGEDILPENVDFSVIDGFTKVTDKDAAIYTQKLAKEEGMFLGNSAGAAIKGLLQLKEHFTKDDVVVVLYHDHGSRYVGKMFNDDWMRERGFLEEEISVATDLIKNHSDKPLVTVKTEELVSHAIERMRKFQISQIPVVDADGFVGSVDESALFKAFMEDKNMDSTPIKEVMKEPFPIVNAKASLDEISKLIKNGNPAVLVALENGKHHIITKYDVISHIK</sequence>
<dbReference type="GO" id="GO:0006535">
    <property type="term" value="P:cysteine biosynthetic process from serine"/>
    <property type="evidence" value="ECO:0007669"/>
    <property type="project" value="InterPro"/>
</dbReference>
<proteinExistence type="inferred from homology"/>
<organism evidence="6 7">
    <name type="scientific">Aquimarina spongiae</name>
    <dbReference type="NCBI Taxonomy" id="570521"/>
    <lineage>
        <taxon>Bacteria</taxon>
        <taxon>Pseudomonadati</taxon>
        <taxon>Bacteroidota</taxon>
        <taxon>Flavobacteriia</taxon>
        <taxon>Flavobacteriales</taxon>
        <taxon>Flavobacteriaceae</taxon>
        <taxon>Aquimarina</taxon>
    </lineage>
</organism>
<evidence type="ECO:0000313" key="6">
    <source>
        <dbReference type="EMBL" id="SHJ70141.1"/>
    </source>
</evidence>
<dbReference type="SUPFAM" id="SSF53686">
    <property type="entry name" value="Tryptophan synthase beta subunit-like PLP-dependent enzymes"/>
    <property type="match status" value="1"/>
</dbReference>
<evidence type="ECO:0000256" key="2">
    <source>
        <dbReference type="ARBA" id="ARBA00007103"/>
    </source>
</evidence>
<dbReference type="SUPFAM" id="SSF54631">
    <property type="entry name" value="CBS-domain pair"/>
    <property type="match status" value="1"/>
</dbReference>
<feature type="domain" description="CBS" evidence="5">
    <location>
        <begin position="367"/>
        <end position="424"/>
    </location>
</feature>
<dbReference type="Pfam" id="PF00571">
    <property type="entry name" value="CBS"/>
    <property type="match status" value="2"/>
</dbReference>
<reference evidence="7" key="1">
    <citation type="submission" date="2016-11" db="EMBL/GenBank/DDBJ databases">
        <authorList>
            <person name="Varghese N."/>
            <person name="Submissions S."/>
        </authorList>
    </citation>
    <scope>NUCLEOTIDE SEQUENCE [LARGE SCALE GENOMIC DNA]</scope>
    <source>
        <strain evidence="7">DSM 22623</strain>
    </source>
</reference>
<dbReference type="InterPro" id="IPR001926">
    <property type="entry name" value="TrpB-like_PALP"/>
</dbReference>
<dbReference type="Pfam" id="PF00291">
    <property type="entry name" value="PALP"/>
    <property type="match status" value="1"/>
</dbReference>
<dbReference type="Proteomes" id="UP000184432">
    <property type="component" value="Unassembled WGS sequence"/>
</dbReference>
<dbReference type="InterPro" id="IPR000644">
    <property type="entry name" value="CBS_dom"/>
</dbReference>
<dbReference type="PANTHER" id="PTHR10314">
    <property type="entry name" value="CYSTATHIONINE BETA-SYNTHASE"/>
    <property type="match status" value="1"/>
</dbReference>
<evidence type="ECO:0000256" key="4">
    <source>
        <dbReference type="PROSITE-ProRule" id="PRU00703"/>
    </source>
</evidence>
<comment type="similarity">
    <text evidence="2">Belongs to the cysteine synthase/cystathionine beta-synthase family.</text>
</comment>
<evidence type="ECO:0000313" key="7">
    <source>
        <dbReference type="Proteomes" id="UP000184432"/>
    </source>
</evidence>
<keyword evidence="7" id="KW-1185">Reference proteome</keyword>
<evidence type="ECO:0000256" key="1">
    <source>
        <dbReference type="ARBA" id="ARBA00001933"/>
    </source>
</evidence>
<dbReference type="SMART" id="SM00116">
    <property type="entry name" value="CBS"/>
    <property type="match status" value="1"/>
</dbReference>
<dbReference type="STRING" id="570521.SAMN04488508_11630"/>
<dbReference type="AlphaFoldDB" id="A0A1M6LFX6"/>
<keyword evidence="3" id="KW-0663">Pyridoxal phosphate</keyword>
<dbReference type="PROSITE" id="PS51371">
    <property type="entry name" value="CBS"/>
    <property type="match status" value="1"/>
</dbReference>
<accession>A0A1M6LFX6</accession>
<name>A0A1M6LFX6_9FLAO</name>
<dbReference type="GO" id="GO:0016765">
    <property type="term" value="F:transferase activity, transferring alkyl or aryl (other than methyl) groups"/>
    <property type="evidence" value="ECO:0007669"/>
    <property type="project" value="UniProtKB-ARBA"/>
</dbReference>
<dbReference type="FunFam" id="3.40.50.1100:FF:000118">
    <property type="entry name" value="Related to CYS4-cystathionine beta-synthase"/>
    <property type="match status" value="1"/>
</dbReference>
<evidence type="ECO:0000256" key="3">
    <source>
        <dbReference type="ARBA" id="ARBA00022898"/>
    </source>
</evidence>
<dbReference type="CDD" id="cd01561">
    <property type="entry name" value="CBS_like"/>
    <property type="match status" value="1"/>
</dbReference>
<dbReference type="InterPro" id="IPR036052">
    <property type="entry name" value="TrpB-like_PALP_sf"/>
</dbReference>
<dbReference type="Gene3D" id="3.10.580.10">
    <property type="entry name" value="CBS-domain"/>
    <property type="match status" value="1"/>
</dbReference>
<dbReference type="InterPro" id="IPR001216">
    <property type="entry name" value="P-phosphate_BS"/>
</dbReference>
<dbReference type="InterPro" id="IPR046342">
    <property type="entry name" value="CBS_dom_sf"/>
</dbReference>
<dbReference type="EMBL" id="FQYP01000016">
    <property type="protein sequence ID" value="SHJ70141.1"/>
    <property type="molecule type" value="Genomic_DNA"/>
</dbReference>
<dbReference type="InterPro" id="IPR050214">
    <property type="entry name" value="Cys_Synth/Cystath_Beta-Synth"/>
</dbReference>
<protein>
    <submittedName>
        <fullName evidence="6">Cystathionine beta-synthase</fullName>
    </submittedName>
</protein>
<dbReference type="PROSITE" id="PS00901">
    <property type="entry name" value="CYS_SYNTHASE"/>
    <property type="match status" value="1"/>
</dbReference>
<keyword evidence="4" id="KW-0129">CBS domain</keyword>
<comment type="cofactor">
    <cofactor evidence="1">
        <name>pyridoxal 5'-phosphate</name>
        <dbReference type="ChEBI" id="CHEBI:597326"/>
    </cofactor>
</comment>
<evidence type="ECO:0000259" key="5">
    <source>
        <dbReference type="PROSITE" id="PS51371"/>
    </source>
</evidence>
<dbReference type="FunFam" id="3.40.50.1100:FF:000003">
    <property type="entry name" value="Cystathionine beta-synthase"/>
    <property type="match status" value="1"/>
</dbReference>